<sequence>MRSRCPVACEMDAFVVGEEDEPIKTTTAFTLAPHFLIPDIFSLMFSETIRPLRHTKKIFVGCSELLELDIQGKNTGSHVAVRFILPLSSFHSPSHRRAKRENEAKVQFPPELNSELTTKQRARVVVQQRELIDTRRQKTHKIKSTNYIIPQAVYTLYSAISSKGITRLPLSYRDSCFSTLNQLFIR</sequence>
<proteinExistence type="predicted"/>
<evidence type="ECO:0000313" key="2">
    <source>
        <dbReference type="Proteomes" id="UP000094527"/>
    </source>
</evidence>
<comment type="caution">
    <text evidence="1">The sequence shown here is derived from an EMBL/GenBank/DDBJ whole genome shotgun (WGS) entry which is preliminary data.</text>
</comment>
<accession>A0A1D2NDE8</accession>
<reference evidence="1 2" key="1">
    <citation type="journal article" date="2016" name="Genome Biol. Evol.">
        <title>Gene Family Evolution Reflects Adaptation to Soil Environmental Stressors in the Genome of the Collembolan Orchesella cincta.</title>
        <authorList>
            <person name="Faddeeva-Vakhrusheva A."/>
            <person name="Derks M.F."/>
            <person name="Anvar S.Y."/>
            <person name="Agamennone V."/>
            <person name="Suring W."/>
            <person name="Smit S."/>
            <person name="van Straalen N.M."/>
            <person name="Roelofs D."/>
        </authorList>
    </citation>
    <scope>NUCLEOTIDE SEQUENCE [LARGE SCALE GENOMIC DNA]</scope>
    <source>
        <tissue evidence="1">Mixed pool</tissue>
    </source>
</reference>
<dbReference type="Proteomes" id="UP000094527">
    <property type="component" value="Unassembled WGS sequence"/>
</dbReference>
<protein>
    <submittedName>
        <fullName evidence="1">Uncharacterized protein</fullName>
    </submittedName>
</protein>
<keyword evidence="2" id="KW-1185">Reference proteome</keyword>
<gene>
    <name evidence="1" type="ORF">Ocin01_03413</name>
</gene>
<organism evidence="1 2">
    <name type="scientific">Orchesella cincta</name>
    <name type="common">Springtail</name>
    <name type="synonym">Podura cincta</name>
    <dbReference type="NCBI Taxonomy" id="48709"/>
    <lineage>
        <taxon>Eukaryota</taxon>
        <taxon>Metazoa</taxon>
        <taxon>Ecdysozoa</taxon>
        <taxon>Arthropoda</taxon>
        <taxon>Hexapoda</taxon>
        <taxon>Collembola</taxon>
        <taxon>Entomobryomorpha</taxon>
        <taxon>Entomobryoidea</taxon>
        <taxon>Orchesellidae</taxon>
        <taxon>Orchesellinae</taxon>
        <taxon>Orchesella</taxon>
    </lineage>
</organism>
<evidence type="ECO:0000313" key="1">
    <source>
        <dbReference type="EMBL" id="ODN03259.1"/>
    </source>
</evidence>
<name>A0A1D2NDE8_ORCCI</name>
<dbReference type="EMBL" id="LJIJ01000080">
    <property type="protein sequence ID" value="ODN03259.1"/>
    <property type="molecule type" value="Genomic_DNA"/>
</dbReference>
<dbReference type="AlphaFoldDB" id="A0A1D2NDE8"/>